<dbReference type="GO" id="GO:0000287">
    <property type="term" value="F:magnesium ion binding"/>
    <property type="evidence" value="ECO:0007669"/>
    <property type="project" value="InterPro"/>
</dbReference>
<gene>
    <name evidence="5" type="ORF">C9I89_05365</name>
</gene>
<dbReference type="AlphaFoldDB" id="A0A2T3N0Y1"/>
<reference evidence="5 6" key="1">
    <citation type="submission" date="2018-03" db="EMBL/GenBank/DDBJ databases">
        <title>Whole genome sequencing of Histamine producing bacteria.</title>
        <authorList>
            <person name="Butler K."/>
        </authorList>
    </citation>
    <scope>NUCLEOTIDE SEQUENCE [LARGE SCALE GENOMIC DNA]</scope>
    <source>
        <strain evidence="5 6">DSM 16190</strain>
    </source>
</reference>
<dbReference type="GO" id="GO:0005829">
    <property type="term" value="C:cytosol"/>
    <property type="evidence" value="ECO:0007669"/>
    <property type="project" value="TreeGrafter"/>
</dbReference>
<dbReference type="Pfam" id="PF22624">
    <property type="entry name" value="AASDHPPT_N"/>
    <property type="match status" value="1"/>
</dbReference>
<name>A0A2T3N0Y1_9GAMM</name>
<accession>A0A2T3N0Y1</accession>
<comment type="caution">
    <text evidence="5">The sequence shown here is derived from an EMBL/GenBank/DDBJ whole genome shotgun (WGS) entry which is preliminary data.</text>
</comment>
<dbReference type="RefSeq" id="WP_107282335.1">
    <property type="nucleotide sequence ID" value="NZ_PYMC01000003.1"/>
</dbReference>
<dbReference type="GO" id="GO:0008897">
    <property type="term" value="F:holo-[acyl-carrier-protein] synthase activity"/>
    <property type="evidence" value="ECO:0007669"/>
    <property type="project" value="InterPro"/>
</dbReference>
<dbReference type="InterPro" id="IPR037143">
    <property type="entry name" value="4-PPantetheinyl_Trfase_dom_sf"/>
</dbReference>
<feature type="domain" description="4'-phosphopantetheinyl transferase" evidence="3">
    <location>
        <begin position="120"/>
        <end position="199"/>
    </location>
</feature>
<dbReference type="PANTHER" id="PTHR12215">
    <property type="entry name" value="PHOSPHOPANTETHEINE TRANSFERASE"/>
    <property type="match status" value="1"/>
</dbReference>
<dbReference type="InterPro" id="IPR008278">
    <property type="entry name" value="4-PPantetheinyl_Trfase_dom"/>
</dbReference>
<dbReference type="Gene3D" id="3.90.470.20">
    <property type="entry name" value="4'-phosphopantetheinyl transferase domain"/>
    <property type="match status" value="1"/>
</dbReference>
<organism evidence="5 6">
    <name type="scientific">Photobacterium lipolyticum</name>
    <dbReference type="NCBI Taxonomy" id="266810"/>
    <lineage>
        <taxon>Bacteria</taxon>
        <taxon>Pseudomonadati</taxon>
        <taxon>Pseudomonadota</taxon>
        <taxon>Gammaproteobacteria</taxon>
        <taxon>Vibrionales</taxon>
        <taxon>Vibrionaceae</taxon>
        <taxon>Photobacterium</taxon>
    </lineage>
</organism>
<feature type="domain" description="4'-phosphopantetheinyl transferase N-terminal" evidence="4">
    <location>
        <begin position="29"/>
        <end position="108"/>
    </location>
</feature>
<proteinExistence type="inferred from homology"/>
<comment type="similarity">
    <text evidence="1">Belongs to the P-Pant transferase superfamily. Gsp/Sfp/HetI/AcpT family.</text>
</comment>
<evidence type="ECO:0000256" key="2">
    <source>
        <dbReference type="ARBA" id="ARBA00022679"/>
    </source>
</evidence>
<sequence>MSSYSLVQLWFCPLTQLDDAGPYIDSLKRWLTEDEQAKVTRYRLQDARTRALYVRGFLRAILSRYTSLSPDEWRFEYGEKGKPRLCAEQREQTGLEFNLSHSGDYLLLGVMRAGSENVELGVDIEHARTSTDIYPILNHYFSPQEVTALLNLAENRQRQRFFDLWALKESYIKATGHGLAKSLKSFGFDLSAVSEETLPLQPATGLDSPFYSEPVVSQLELYSGIRLNFADNGSDKKVEPNPWQSCLGRLNEEYRFAVTLGGSVKPMALDARLVCPNDLLR</sequence>
<dbReference type="InterPro" id="IPR050559">
    <property type="entry name" value="P-Pant_transferase_sf"/>
</dbReference>
<protein>
    <submittedName>
        <fullName evidence="5">4-phosphopantetheinyl transferase</fullName>
    </submittedName>
</protein>
<evidence type="ECO:0000256" key="1">
    <source>
        <dbReference type="ARBA" id="ARBA00010990"/>
    </source>
</evidence>
<evidence type="ECO:0000313" key="6">
    <source>
        <dbReference type="Proteomes" id="UP000240904"/>
    </source>
</evidence>
<evidence type="ECO:0000313" key="5">
    <source>
        <dbReference type="EMBL" id="PSW05953.1"/>
    </source>
</evidence>
<dbReference type="PANTHER" id="PTHR12215:SF10">
    <property type="entry name" value="L-AMINOADIPATE-SEMIALDEHYDE DEHYDROGENASE-PHOSPHOPANTETHEINYL TRANSFERASE"/>
    <property type="match status" value="1"/>
</dbReference>
<dbReference type="Pfam" id="PF01648">
    <property type="entry name" value="ACPS"/>
    <property type="match status" value="1"/>
</dbReference>
<keyword evidence="2 5" id="KW-0808">Transferase</keyword>
<keyword evidence="6" id="KW-1185">Reference proteome</keyword>
<dbReference type="EMBL" id="PYMC01000003">
    <property type="protein sequence ID" value="PSW05953.1"/>
    <property type="molecule type" value="Genomic_DNA"/>
</dbReference>
<evidence type="ECO:0000259" key="4">
    <source>
        <dbReference type="Pfam" id="PF22624"/>
    </source>
</evidence>
<evidence type="ECO:0000259" key="3">
    <source>
        <dbReference type="Pfam" id="PF01648"/>
    </source>
</evidence>
<dbReference type="InterPro" id="IPR055066">
    <property type="entry name" value="AASDHPPT_N"/>
</dbReference>
<dbReference type="GO" id="GO:0019878">
    <property type="term" value="P:lysine biosynthetic process via aminoadipic acid"/>
    <property type="evidence" value="ECO:0007669"/>
    <property type="project" value="TreeGrafter"/>
</dbReference>
<dbReference type="SUPFAM" id="SSF56214">
    <property type="entry name" value="4'-phosphopantetheinyl transferase"/>
    <property type="match status" value="2"/>
</dbReference>
<dbReference type="Proteomes" id="UP000240904">
    <property type="component" value="Unassembled WGS sequence"/>
</dbReference>